<dbReference type="AlphaFoldDB" id="A0A7V8K8N2"/>
<organism evidence="2 3">
    <name type="scientific">Pseudoxanthomonas broegbernensis</name>
    <dbReference type="NCBI Taxonomy" id="83619"/>
    <lineage>
        <taxon>Bacteria</taxon>
        <taxon>Pseudomonadati</taxon>
        <taxon>Pseudomonadota</taxon>
        <taxon>Gammaproteobacteria</taxon>
        <taxon>Lysobacterales</taxon>
        <taxon>Lysobacteraceae</taxon>
        <taxon>Pseudoxanthomonas</taxon>
    </lineage>
</organism>
<proteinExistence type="predicted"/>
<evidence type="ECO:0000259" key="1">
    <source>
        <dbReference type="Pfam" id="PF07859"/>
    </source>
</evidence>
<feature type="domain" description="Alpha/beta hydrolase fold-3" evidence="1">
    <location>
        <begin position="5"/>
        <end position="125"/>
    </location>
</feature>
<dbReference type="SUPFAM" id="SSF53474">
    <property type="entry name" value="alpha/beta-Hydrolases"/>
    <property type="match status" value="1"/>
</dbReference>
<comment type="caution">
    <text evidence="2">The sequence shown here is derived from an EMBL/GenBank/DDBJ whole genome shotgun (WGS) entry which is preliminary data.</text>
</comment>
<dbReference type="GO" id="GO:0004771">
    <property type="term" value="F:sterol ester esterase activity"/>
    <property type="evidence" value="ECO:0007669"/>
    <property type="project" value="TreeGrafter"/>
</dbReference>
<protein>
    <recommendedName>
        <fullName evidence="1">Alpha/beta hydrolase fold-3 domain-containing protein</fullName>
    </recommendedName>
</protein>
<gene>
    <name evidence="2" type="ORF">B1992_00550</name>
</gene>
<dbReference type="Proteomes" id="UP000462066">
    <property type="component" value="Unassembled WGS sequence"/>
</dbReference>
<accession>A0A7V8K8N2</accession>
<dbReference type="Gene3D" id="3.40.50.1820">
    <property type="entry name" value="alpha/beta hydrolase"/>
    <property type="match status" value="1"/>
</dbReference>
<dbReference type="GO" id="GO:0019433">
    <property type="term" value="P:triglyceride catabolic process"/>
    <property type="evidence" value="ECO:0007669"/>
    <property type="project" value="TreeGrafter"/>
</dbReference>
<reference evidence="2 3" key="1">
    <citation type="submission" date="2017-10" db="EMBL/GenBank/DDBJ databases">
        <title>Whole genome sequencing of Pseudoxanthomonas broegbernensis DSM 12573(T).</title>
        <authorList>
            <person name="Kumar S."/>
            <person name="Bansal K."/>
            <person name="Kaur A."/>
            <person name="Patil P."/>
            <person name="Sharma S."/>
            <person name="Patil P.B."/>
        </authorList>
    </citation>
    <scope>NUCLEOTIDE SEQUENCE [LARGE SCALE GENOMIC DNA]</scope>
    <source>
        <strain evidence="2 3">DSM 12573</strain>
    </source>
</reference>
<dbReference type="InterPro" id="IPR013094">
    <property type="entry name" value="AB_hydrolase_3"/>
</dbReference>
<dbReference type="GO" id="GO:0004806">
    <property type="term" value="F:triacylglycerol lipase activity"/>
    <property type="evidence" value="ECO:0007669"/>
    <property type="project" value="TreeGrafter"/>
</dbReference>
<evidence type="ECO:0000313" key="3">
    <source>
        <dbReference type="Proteomes" id="UP000462066"/>
    </source>
</evidence>
<dbReference type="InterPro" id="IPR029058">
    <property type="entry name" value="AB_hydrolase_fold"/>
</dbReference>
<dbReference type="GO" id="GO:0005829">
    <property type="term" value="C:cytosol"/>
    <property type="evidence" value="ECO:0007669"/>
    <property type="project" value="TreeGrafter"/>
</dbReference>
<dbReference type="Pfam" id="PF07859">
    <property type="entry name" value="Abhydrolase_3"/>
    <property type="match status" value="1"/>
</dbReference>
<name>A0A7V8K8N2_9GAMM</name>
<sequence>MSTRRLRAKEKPPTCQLLYYPAVDNRAVPSMRTDYASSRMFGDGFGLDYGFTEYVLARVFPGLDLEHSEISPFFSKSIAQLPPTLIAASGFDPLRDSNRAYAKRLRESGVRTWYREYPTLTHGFFQLTAITEAADAAATETALLLGELIRGAESPSPETTVPRTR</sequence>
<evidence type="ECO:0000313" key="2">
    <source>
        <dbReference type="EMBL" id="KAF1687963.1"/>
    </source>
</evidence>
<dbReference type="PANTHER" id="PTHR23025:SF3">
    <property type="entry name" value="HORMONE-SENSITIVE LIPASE"/>
    <property type="match status" value="1"/>
</dbReference>
<keyword evidence="3" id="KW-1185">Reference proteome</keyword>
<dbReference type="PANTHER" id="PTHR23025">
    <property type="entry name" value="TRIACYLGLYCEROL LIPASE"/>
    <property type="match status" value="1"/>
</dbReference>
<dbReference type="EMBL" id="MWIP01000001">
    <property type="protein sequence ID" value="KAF1687963.1"/>
    <property type="molecule type" value="Genomic_DNA"/>
</dbReference>